<evidence type="ECO:0000313" key="13">
    <source>
        <dbReference type="Proteomes" id="UP000332933"/>
    </source>
</evidence>
<dbReference type="Pfam" id="PF00111">
    <property type="entry name" value="Fer2"/>
    <property type="match status" value="1"/>
</dbReference>
<keyword evidence="6" id="KW-0249">Electron transport</keyword>
<evidence type="ECO:0000313" key="12">
    <source>
        <dbReference type="EMBL" id="VFU01133.1"/>
    </source>
</evidence>
<dbReference type="Proteomes" id="UP000332933">
    <property type="component" value="Unassembled WGS sequence"/>
</dbReference>
<accession>A0A485LS54</accession>
<keyword evidence="7" id="KW-0408">Iron</keyword>
<comment type="cofactor">
    <cofactor evidence="9">
        <name>[2Fe-2S] cluster</name>
        <dbReference type="ChEBI" id="CHEBI:190135"/>
    </cofactor>
</comment>
<dbReference type="PROSITE" id="PS51085">
    <property type="entry name" value="2FE2S_FER_2"/>
    <property type="match status" value="1"/>
</dbReference>
<dbReference type="Gene3D" id="3.10.20.30">
    <property type="match status" value="1"/>
</dbReference>
<proteinExistence type="inferred from homology"/>
<name>A0A485LS54_9STRA</name>
<keyword evidence="3" id="KW-0813">Transport</keyword>
<evidence type="ECO:0000256" key="5">
    <source>
        <dbReference type="ARBA" id="ARBA00022723"/>
    </source>
</evidence>
<dbReference type="InterPro" id="IPR001055">
    <property type="entry name" value="Adrenodoxin-like"/>
</dbReference>
<dbReference type="GO" id="GO:0005739">
    <property type="term" value="C:mitochondrion"/>
    <property type="evidence" value="ECO:0007669"/>
    <property type="project" value="TreeGrafter"/>
</dbReference>
<evidence type="ECO:0000256" key="2">
    <source>
        <dbReference type="ARBA" id="ARBA00019395"/>
    </source>
</evidence>
<dbReference type="PANTHER" id="PTHR23426">
    <property type="entry name" value="FERREDOXIN/ADRENODOXIN"/>
    <property type="match status" value="1"/>
</dbReference>
<dbReference type="EMBL" id="CAADRA010007430">
    <property type="protein sequence ID" value="VFU01133.1"/>
    <property type="molecule type" value="Genomic_DNA"/>
</dbReference>
<evidence type="ECO:0000256" key="9">
    <source>
        <dbReference type="ARBA" id="ARBA00034078"/>
    </source>
</evidence>
<dbReference type="CDD" id="cd00207">
    <property type="entry name" value="fer2"/>
    <property type="match status" value="1"/>
</dbReference>
<evidence type="ECO:0000256" key="1">
    <source>
        <dbReference type="ARBA" id="ARBA00010914"/>
    </source>
</evidence>
<dbReference type="InterPro" id="IPR012675">
    <property type="entry name" value="Beta-grasp_dom_sf"/>
</dbReference>
<dbReference type="EMBL" id="VJMH01007404">
    <property type="protein sequence ID" value="KAF0683460.1"/>
    <property type="molecule type" value="Genomic_DNA"/>
</dbReference>
<keyword evidence="5" id="KW-0479">Metal-binding</keyword>
<reference evidence="11" key="2">
    <citation type="submission" date="2019-06" db="EMBL/GenBank/DDBJ databases">
        <title>Genomics analysis of Aphanomyces spp. identifies a new class of oomycete effector associated with host adaptation.</title>
        <authorList>
            <person name="Gaulin E."/>
        </authorList>
    </citation>
    <scope>NUCLEOTIDE SEQUENCE</scope>
    <source>
        <strain evidence="11">CBS 578.67</strain>
    </source>
</reference>
<dbReference type="InterPro" id="IPR001041">
    <property type="entry name" value="2Fe-2S_ferredoxin-type"/>
</dbReference>
<dbReference type="GO" id="GO:0051537">
    <property type="term" value="F:2 iron, 2 sulfur cluster binding"/>
    <property type="evidence" value="ECO:0007669"/>
    <property type="project" value="UniProtKB-KW"/>
</dbReference>
<dbReference type="GO" id="GO:0009055">
    <property type="term" value="F:electron transfer activity"/>
    <property type="evidence" value="ECO:0007669"/>
    <property type="project" value="TreeGrafter"/>
</dbReference>
<dbReference type="PRINTS" id="PR00355">
    <property type="entry name" value="ADRENODOXIN"/>
</dbReference>
<keyword evidence="13" id="KW-1185">Reference proteome</keyword>
<dbReference type="PROSITE" id="PS00814">
    <property type="entry name" value="ADX"/>
    <property type="match status" value="1"/>
</dbReference>
<dbReference type="PANTHER" id="PTHR23426:SF72">
    <property type="entry name" value="2FE-2S FERREDOXIN-TYPE DOMAIN-CONTAINING PROTEIN"/>
    <property type="match status" value="1"/>
</dbReference>
<dbReference type="SUPFAM" id="SSF54292">
    <property type="entry name" value="2Fe-2S ferredoxin-like"/>
    <property type="match status" value="1"/>
</dbReference>
<keyword evidence="8" id="KW-0411">Iron-sulfur</keyword>
<dbReference type="InterPro" id="IPR018298">
    <property type="entry name" value="Adrenodoxin_Fe-S_BS"/>
</dbReference>
<evidence type="ECO:0000313" key="11">
    <source>
        <dbReference type="EMBL" id="KAF0683460.1"/>
    </source>
</evidence>
<evidence type="ECO:0000256" key="4">
    <source>
        <dbReference type="ARBA" id="ARBA00022714"/>
    </source>
</evidence>
<gene>
    <name evidence="12" type="primary">Aste57867_24494</name>
    <name evidence="11" type="ORF">As57867_024417</name>
    <name evidence="12" type="ORF">ASTE57867_24494</name>
</gene>
<evidence type="ECO:0000256" key="8">
    <source>
        <dbReference type="ARBA" id="ARBA00023014"/>
    </source>
</evidence>
<comment type="similarity">
    <text evidence="1">Belongs to the adrenodoxin/putidaredoxin family.</text>
</comment>
<feature type="domain" description="2Fe-2S ferredoxin-type" evidence="10">
    <location>
        <begin position="65"/>
        <end position="167"/>
    </location>
</feature>
<evidence type="ECO:0000256" key="3">
    <source>
        <dbReference type="ARBA" id="ARBA00022448"/>
    </source>
</evidence>
<evidence type="ECO:0000256" key="6">
    <source>
        <dbReference type="ARBA" id="ARBA00022982"/>
    </source>
</evidence>
<evidence type="ECO:0000259" key="10">
    <source>
        <dbReference type="PROSITE" id="PS51085"/>
    </source>
</evidence>
<dbReference type="InterPro" id="IPR036010">
    <property type="entry name" value="2Fe-2S_ferredoxin-like_sf"/>
</dbReference>
<dbReference type="GO" id="GO:0140647">
    <property type="term" value="P:P450-containing electron transport chain"/>
    <property type="evidence" value="ECO:0007669"/>
    <property type="project" value="InterPro"/>
</dbReference>
<dbReference type="AlphaFoldDB" id="A0A485LS54"/>
<organism evidence="12 13">
    <name type="scientific">Aphanomyces stellatus</name>
    <dbReference type="NCBI Taxonomy" id="120398"/>
    <lineage>
        <taxon>Eukaryota</taxon>
        <taxon>Sar</taxon>
        <taxon>Stramenopiles</taxon>
        <taxon>Oomycota</taxon>
        <taxon>Saprolegniomycetes</taxon>
        <taxon>Saprolegniales</taxon>
        <taxon>Verrucalvaceae</taxon>
        <taxon>Aphanomyces</taxon>
    </lineage>
</organism>
<evidence type="ECO:0000256" key="7">
    <source>
        <dbReference type="ARBA" id="ARBA00023004"/>
    </source>
</evidence>
<dbReference type="GO" id="GO:0046872">
    <property type="term" value="F:metal ion binding"/>
    <property type="evidence" value="ECO:0007669"/>
    <property type="project" value="UniProtKB-KW"/>
</dbReference>
<sequence length="180" mass="19391">MPCSGVASTVTRRRRRIGGVHLASIEPQKMLRVALRCVRLPTSRRAFHASSLLQHGGAPPSGPTVPLQFKLKDGSIKTVDAHVGTSILDVAHRNDIDLEGACESSLACSTCHVILEDDTFDSLPEPCEDEEDMLDMAFGLTATSRLGCQVMVTDSMANAVVTLPSATRNFYVDGHVPKPH</sequence>
<dbReference type="OrthoDB" id="268593at2759"/>
<reference evidence="12 13" key="1">
    <citation type="submission" date="2019-03" db="EMBL/GenBank/DDBJ databases">
        <authorList>
            <person name="Gaulin E."/>
            <person name="Dumas B."/>
        </authorList>
    </citation>
    <scope>NUCLEOTIDE SEQUENCE [LARGE SCALE GENOMIC DNA]</scope>
    <source>
        <strain evidence="12">CBS 568.67</strain>
    </source>
</reference>
<protein>
    <recommendedName>
        <fullName evidence="2">2Fe-2S ferredoxin</fullName>
    </recommendedName>
</protein>
<keyword evidence="4" id="KW-0001">2Fe-2S</keyword>